<evidence type="ECO:0000313" key="25">
    <source>
        <dbReference type="Ensembl" id="ENSMMNP00015023292.1"/>
    </source>
</evidence>
<evidence type="ECO:0000256" key="4">
    <source>
        <dbReference type="ARBA" id="ARBA00004544"/>
    </source>
</evidence>
<feature type="compositionally biased region" description="Polar residues" evidence="23">
    <location>
        <begin position="1274"/>
        <end position="1283"/>
    </location>
</feature>
<protein>
    <recommendedName>
        <fullName evidence="19">Kinesin-like protein KIF21A</fullName>
    </recommendedName>
</protein>
<dbReference type="InterPro" id="IPR015943">
    <property type="entry name" value="WD40/YVTN_repeat-like_dom_sf"/>
</dbReference>
<evidence type="ECO:0000256" key="7">
    <source>
        <dbReference type="ARBA" id="ARBA00022553"/>
    </source>
</evidence>
<feature type="compositionally biased region" description="Basic and acidic residues" evidence="23">
    <location>
        <begin position="560"/>
        <end position="584"/>
    </location>
</feature>
<feature type="coiled-coil region" evidence="22">
    <location>
        <begin position="634"/>
        <end position="816"/>
    </location>
</feature>
<feature type="region of interest" description="Disordered" evidence="23">
    <location>
        <begin position="553"/>
        <end position="628"/>
    </location>
</feature>
<evidence type="ECO:0000256" key="23">
    <source>
        <dbReference type="SAM" id="MobiDB-lite"/>
    </source>
</evidence>
<dbReference type="InterPro" id="IPR019775">
    <property type="entry name" value="WD40_repeat_CS"/>
</dbReference>
<evidence type="ECO:0000256" key="9">
    <source>
        <dbReference type="ARBA" id="ARBA00022701"/>
    </source>
</evidence>
<feature type="region of interest" description="Disordered" evidence="23">
    <location>
        <begin position="828"/>
        <end position="853"/>
    </location>
</feature>
<keyword evidence="16" id="KW-0206">Cytoskeleton</keyword>
<feature type="repeat" description="WD" evidence="20">
    <location>
        <begin position="1329"/>
        <end position="1368"/>
    </location>
</feature>
<dbReference type="GO" id="GO:0008017">
    <property type="term" value="F:microtubule binding"/>
    <property type="evidence" value="ECO:0007669"/>
    <property type="project" value="InterPro"/>
</dbReference>
<dbReference type="InterPro" id="IPR036961">
    <property type="entry name" value="Kinesin_motor_dom_sf"/>
</dbReference>
<feature type="binding site" evidence="21">
    <location>
        <begin position="88"/>
        <end position="95"/>
    </location>
    <ligand>
        <name>ATP</name>
        <dbReference type="ChEBI" id="CHEBI:30616"/>
    </ligand>
</feature>
<dbReference type="InterPro" id="IPR056532">
    <property type="entry name" value="KIF21A/B_hel_2"/>
</dbReference>
<dbReference type="GO" id="GO:0051231">
    <property type="term" value="P:spindle elongation"/>
    <property type="evidence" value="ECO:0007669"/>
    <property type="project" value="TreeGrafter"/>
</dbReference>
<dbReference type="CDD" id="cd22263">
    <property type="entry name" value="Rcc_KIF21A"/>
    <property type="match status" value="1"/>
</dbReference>
<dbReference type="SUPFAM" id="SSF50978">
    <property type="entry name" value="WD40 repeat-like"/>
    <property type="match status" value="1"/>
</dbReference>
<evidence type="ECO:0000256" key="15">
    <source>
        <dbReference type="ARBA" id="ARBA00023175"/>
    </source>
</evidence>
<keyword evidence="7" id="KW-0597">Phosphoprotein</keyword>
<dbReference type="InterPro" id="IPR001752">
    <property type="entry name" value="Kinesin_motor_dom"/>
</dbReference>
<dbReference type="SUPFAM" id="SSF52540">
    <property type="entry name" value="P-loop containing nucleoside triphosphate hydrolases"/>
    <property type="match status" value="1"/>
</dbReference>
<dbReference type="PANTHER" id="PTHR47969:SF31">
    <property type="entry name" value="KINESIN FAMILY MEMBER 21A"/>
    <property type="match status" value="1"/>
</dbReference>
<dbReference type="SMART" id="SM00129">
    <property type="entry name" value="KISc"/>
    <property type="match status" value="1"/>
</dbReference>
<dbReference type="GO" id="GO:0007018">
    <property type="term" value="P:microtubule-based movement"/>
    <property type="evidence" value="ECO:0007669"/>
    <property type="project" value="InterPro"/>
</dbReference>
<dbReference type="PROSITE" id="PS50294">
    <property type="entry name" value="WD_REPEATS_REGION"/>
    <property type="match status" value="2"/>
</dbReference>
<dbReference type="GO" id="GO:0005875">
    <property type="term" value="C:microtubule associated complex"/>
    <property type="evidence" value="ECO:0007669"/>
    <property type="project" value="TreeGrafter"/>
</dbReference>
<dbReference type="InterPro" id="IPR027640">
    <property type="entry name" value="Kinesin-like_fam"/>
</dbReference>
<dbReference type="GO" id="GO:0030426">
    <property type="term" value="C:growth cone"/>
    <property type="evidence" value="ECO:0007669"/>
    <property type="project" value="UniProtKB-SubCell"/>
</dbReference>
<dbReference type="InterPro" id="IPR027417">
    <property type="entry name" value="P-loop_NTPase"/>
</dbReference>
<dbReference type="GO" id="GO:0003777">
    <property type="term" value="F:microtubule motor activity"/>
    <property type="evidence" value="ECO:0007669"/>
    <property type="project" value="InterPro"/>
</dbReference>
<keyword evidence="26" id="KW-1185">Reference proteome</keyword>
<evidence type="ECO:0000256" key="20">
    <source>
        <dbReference type="PROSITE-ProRule" id="PRU00221"/>
    </source>
</evidence>
<feature type="coiled-coil region" evidence="22">
    <location>
        <begin position="927"/>
        <end position="961"/>
    </location>
</feature>
<organism evidence="25 26">
    <name type="scientific">Monodon monoceros</name>
    <name type="common">Narwhal</name>
    <name type="synonym">Ceratodon monodon</name>
    <dbReference type="NCBI Taxonomy" id="40151"/>
    <lineage>
        <taxon>Eukaryota</taxon>
        <taxon>Metazoa</taxon>
        <taxon>Chordata</taxon>
        <taxon>Craniata</taxon>
        <taxon>Vertebrata</taxon>
        <taxon>Euteleostomi</taxon>
        <taxon>Mammalia</taxon>
        <taxon>Eutheria</taxon>
        <taxon>Laurasiatheria</taxon>
        <taxon>Artiodactyla</taxon>
        <taxon>Whippomorpha</taxon>
        <taxon>Cetacea</taxon>
        <taxon>Odontoceti</taxon>
        <taxon>Monodontidae</taxon>
        <taxon>Monodon</taxon>
    </lineage>
</organism>
<accession>A0A8C6BXE5</accession>
<keyword evidence="15 21" id="KW-0505">Motor protein</keyword>
<evidence type="ECO:0000313" key="26">
    <source>
        <dbReference type="Proteomes" id="UP000694561"/>
    </source>
</evidence>
<evidence type="ECO:0000256" key="11">
    <source>
        <dbReference type="ARBA" id="ARBA00022741"/>
    </source>
</evidence>
<dbReference type="PROSITE" id="PS50067">
    <property type="entry name" value="KINESIN_MOTOR_2"/>
    <property type="match status" value="1"/>
</dbReference>
<evidence type="ECO:0000256" key="16">
    <source>
        <dbReference type="ARBA" id="ARBA00023212"/>
    </source>
</evidence>
<feature type="region of interest" description="Disordered" evidence="23">
    <location>
        <begin position="1105"/>
        <end position="1125"/>
    </location>
</feature>
<evidence type="ECO:0000256" key="8">
    <source>
        <dbReference type="ARBA" id="ARBA00022574"/>
    </source>
</evidence>
<dbReference type="Gene3D" id="2.130.10.10">
    <property type="entry name" value="YVTN repeat-like/Quinoprotein amine dehydrogenase"/>
    <property type="match status" value="2"/>
</dbReference>
<evidence type="ECO:0000256" key="6">
    <source>
        <dbReference type="ARBA" id="ARBA00022490"/>
    </source>
</evidence>
<evidence type="ECO:0000256" key="10">
    <source>
        <dbReference type="ARBA" id="ARBA00022737"/>
    </source>
</evidence>
<dbReference type="GeneTree" id="ENSGT00940000155323"/>
<dbReference type="PROSITE" id="PS00411">
    <property type="entry name" value="KINESIN_MOTOR_1"/>
    <property type="match status" value="1"/>
</dbReference>
<keyword evidence="6" id="KW-0963">Cytoplasm</keyword>
<comment type="function">
    <text evidence="18">Processive microtubule plus-end directed motor protein involved in neuronal axon guidance. Is recruited by KANK1 to cortical microtubule stabilizing complexes (CMSCs) at focal adhesions (FAs) rims where it promotes microtubule capture and stability. Controls microtubule polymerization rate at axonal growth cones and suppresses microtubule growth without inducing microtubule disassembly once it reaches the cell cortex.</text>
</comment>
<dbReference type="Pfam" id="PF00225">
    <property type="entry name" value="Kinesin"/>
    <property type="match status" value="1"/>
</dbReference>
<dbReference type="GO" id="GO:0005938">
    <property type="term" value="C:cell cortex"/>
    <property type="evidence" value="ECO:0007669"/>
    <property type="project" value="UniProtKB-SubCell"/>
</dbReference>
<comment type="subcellular location">
    <subcellularLocation>
        <location evidence="3">Cell projection</location>
        <location evidence="3">Axon</location>
    </subcellularLocation>
    <subcellularLocation>
        <location evidence="2">Cell projection</location>
        <location evidence="2">Dendrite</location>
    </subcellularLocation>
    <subcellularLocation>
        <location evidence="5">Cell projection</location>
        <location evidence="5">Growth cone</location>
    </subcellularLocation>
    <subcellularLocation>
        <location evidence="4">Cytoplasm</location>
        <location evidence="4">Cell cortex</location>
    </subcellularLocation>
    <subcellularLocation>
        <location evidence="1">Cytoplasm</location>
        <location evidence="1">Cytoskeleton</location>
    </subcellularLocation>
</comment>
<dbReference type="PROSITE" id="PS50082">
    <property type="entry name" value="WD_REPEATS_2"/>
    <property type="match status" value="2"/>
</dbReference>
<dbReference type="GO" id="GO:0005874">
    <property type="term" value="C:microtubule"/>
    <property type="evidence" value="ECO:0007669"/>
    <property type="project" value="UniProtKB-KW"/>
</dbReference>
<dbReference type="InterPro" id="IPR019821">
    <property type="entry name" value="Kinesin_motor_CS"/>
</dbReference>
<keyword evidence="10" id="KW-0677">Repeat</keyword>
<evidence type="ECO:0000256" key="5">
    <source>
        <dbReference type="ARBA" id="ARBA00004624"/>
    </source>
</evidence>
<dbReference type="FunFam" id="2.130.10.10:FF:000233">
    <property type="entry name" value="Kinesin family member 21A"/>
    <property type="match status" value="1"/>
</dbReference>
<feature type="compositionally biased region" description="Low complexity" evidence="23">
    <location>
        <begin position="1112"/>
        <end position="1125"/>
    </location>
</feature>
<evidence type="ECO:0000256" key="1">
    <source>
        <dbReference type="ARBA" id="ARBA00004245"/>
    </source>
</evidence>
<feature type="compositionally biased region" description="Acidic residues" evidence="23">
    <location>
        <begin position="585"/>
        <end position="624"/>
    </location>
</feature>
<dbReference type="SUPFAM" id="SSF46579">
    <property type="entry name" value="Prefoldin"/>
    <property type="match status" value="1"/>
</dbReference>
<dbReference type="PANTHER" id="PTHR47969">
    <property type="entry name" value="CHROMOSOME-ASSOCIATED KINESIN KIF4A-RELATED"/>
    <property type="match status" value="1"/>
</dbReference>
<evidence type="ECO:0000256" key="18">
    <source>
        <dbReference type="ARBA" id="ARBA00053776"/>
    </source>
</evidence>
<feature type="compositionally biased region" description="Polar residues" evidence="23">
    <location>
        <begin position="1157"/>
        <end position="1166"/>
    </location>
</feature>
<keyword evidence="11 21" id="KW-0547">Nucleotide-binding</keyword>
<dbReference type="Pfam" id="PF25764">
    <property type="entry name" value="KIF21A_4th"/>
    <property type="match status" value="1"/>
</dbReference>
<evidence type="ECO:0000256" key="19">
    <source>
        <dbReference type="ARBA" id="ARBA00073302"/>
    </source>
</evidence>
<dbReference type="Pfam" id="PF23203">
    <property type="entry name" value="KIF21A"/>
    <property type="match status" value="1"/>
</dbReference>
<dbReference type="Pfam" id="PF00400">
    <property type="entry name" value="WD40"/>
    <property type="match status" value="6"/>
</dbReference>
<dbReference type="CDD" id="cd00200">
    <property type="entry name" value="WD40"/>
    <property type="match status" value="1"/>
</dbReference>
<dbReference type="GO" id="GO:0030425">
    <property type="term" value="C:dendrite"/>
    <property type="evidence" value="ECO:0007669"/>
    <property type="project" value="UniProtKB-SubCell"/>
</dbReference>
<dbReference type="InterPro" id="IPR001680">
    <property type="entry name" value="WD40_rpt"/>
</dbReference>
<evidence type="ECO:0000256" key="17">
    <source>
        <dbReference type="ARBA" id="ARBA00023273"/>
    </source>
</evidence>
<feature type="domain" description="Kinesin motor" evidence="24">
    <location>
        <begin position="9"/>
        <end position="371"/>
    </location>
</feature>
<dbReference type="SMART" id="SM00320">
    <property type="entry name" value="WD40"/>
    <property type="match status" value="7"/>
</dbReference>
<proteinExistence type="inferred from homology"/>
<feature type="compositionally biased region" description="Polar residues" evidence="23">
    <location>
        <begin position="838"/>
        <end position="853"/>
    </location>
</feature>
<gene>
    <name evidence="25" type="primary">KIF21A</name>
</gene>
<evidence type="ECO:0000256" key="14">
    <source>
        <dbReference type="ARBA" id="ARBA00023054"/>
    </source>
</evidence>
<reference evidence="25" key="2">
    <citation type="submission" date="2025-09" db="UniProtKB">
        <authorList>
            <consortium name="Ensembl"/>
        </authorList>
    </citation>
    <scope>IDENTIFICATION</scope>
</reference>
<feature type="region of interest" description="Disordered" evidence="23">
    <location>
        <begin position="1157"/>
        <end position="1303"/>
    </location>
</feature>
<dbReference type="GO" id="GO:0005524">
    <property type="term" value="F:ATP binding"/>
    <property type="evidence" value="ECO:0007669"/>
    <property type="project" value="UniProtKB-UniRule"/>
</dbReference>
<keyword evidence="9" id="KW-0493">Microtubule</keyword>
<keyword evidence="17" id="KW-0966">Cell projection</keyword>
<name>A0A8C6BXE5_MONMO</name>
<evidence type="ECO:0000259" key="24">
    <source>
        <dbReference type="PROSITE" id="PS50067"/>
    </source>
</evidence>
<dbReference type="Ensembl" id="ENSMMNT00015025590.1">
    <property type="protein sequence ID" value="ENSMMNP00015023292.1"/>
    <property type="gene ID" value="ENSMMNG00015017028.1"/>
</dbReference>
<dbReference type="PROSITE" id="PS00678">
    <property type="entry name" value="WD_REPEATS_1"/>
    <property type="match status" value="1"/>
</dbReference>
<sequence length="1660" mass="185850">MWGAPDESSVRVAVRIRPQLAKERIEGCHICTSVTPGEPQVFLGKDKAFTFDYVFDIDSQQEQIYTQCIEKLIEGCFEGYNATVFAYGQTGAGKTYTMGTGFDVNIIEEEQGIISRAVKHLFKSIEEKKHTSIKNGLPPPDFKVNAQFLELYNEEVLDLFDTTRDIDAKNKKSNIRIHEDSAGGIYTVGVTTRTVITESEMMQCLKLGALSRTTASTQMNVQSSRSHAIFTIHLCQTRMCPQIDAESATDNKVISESSQMNEFETLTAKFHFVDLAGSERLKRTGATGERAKEGISINCGLLALGNVISALGDKSKRATHVPYRDSKLTRLLQDSLGGNSQTIMIACVSPSDRDFMETLNTLKYANRARNIKNKVMVNQDRASQQINALRSEITRLQMELMEYKTGKRIIDEEGVESINDMFHENAMLQTENNNLRVRIKAMQETVDVLRTRITQLVSDQANQVLARAGEGNEEISNMIHNYIKEIEDLRAKLLESEAVNENLRKNLTRATARSPYFSGSSAFSPTIVSSDKETIEIIDLAKKDLEKLKRKEKKKKKSVAGKEDNTDTDQEKKEEKGISERESNELEVEESQEVSDHEDEEEEEEEEEDDVEGGESSDESDSESDEKANYQADLANITCEIAIKQKLIDELENSQKRLQTLKKQYEEKLMMLQHKIRDTQLERDQVLQNLGSVESYSEEKAKKVRSEYEKKLQAMNKELQRLQTAQKEHARLLKNQSQYEKQLKKLQQDVMEMKKTKVRLMKQMKEEQEKARLTESRRNREIAQLKKDQRKRDHQLRLLEAQKRNQEVVLRRKTEEVTALRRQVRPMSDKVAGKVTRKLSSTDTPVQDTGSSATTIETDASRAGAQQKMRIPVARVQALPTPTTNGTRKKYQRKGLTGRVFTSKTARMKWQLLERRVTDIIMQKMTISNMEADMNRLLKQREELTKRREKLSKRREKIVKENGEGDKNVVTINEEIESLTANIDYINDSISDCQANIMQMEEAKEEGETLDVTAVINACTLTEARYLLDHFLSMGINKGLQAAQKEAQIKVLEGRLKQTEITSATQNQLLFHMLKEKAELNPELDALLGHALQDLDSIPLENVEDSTDEDVPLNSPGSEGSSLSSDLMKLCGEVKPKNKARRRTTTQMELLYADSSELASDTSTGDASLPGPLTPVAEGQEIGMNTETSTSAREKELPPPSGFPSKIGSISRQSSVSEKKLPEPSPVTRRKAYEKGEKSKAKEQKHSDSGTSEASLSPPSSPPSRPRNELNVFNRLTVSQGNTSVQQDKSDESDSSLSEVHRSSRRGIINPFPALKGIRASPLQCIHIAEGHTKAVLCVDSTDDLLFTGSKDRTCKVWNLVTGQEIMSLGGHHNNVVSVKYCNYTSLVFTVSTSYIKVWDIRDSAKCIRTLTSSGQVTLGDACSATTSRTVTIPSGENQVNQIALNPTGTFLYAASGNAVRMWDLKRFQSTGKLTGHLGPVMCLTVDQISSGQDLIITGSKDHYIKMFDVTEGALGAVSPTHNFEPPHYDGIEALTIQGDNLFSGSRDNGIKKWDLAQKDLLQQVPNAHKDWVCALGVMPGHPVLLSGCRGGILKLWNIDTFVPVGEMKGHESPINAICVNSTHIFTAADDRTVRIWKTRNLQDGQLFDTGDPVEDIASN</sequence>
<dbReference type="InterPro" id="IPR036322">
    <property type="entry name" value="WD40_repeat_dom_sf"/>
</dbReference>
<dbReference type="Proteomes" id="UP000694561">
    <property type="component" value="Unplaced"/>
</dbReference>
<feature type="compositionally biased region" description="Basic and acidic residues" evidence="23">
    <location>
        <begin position="1231"/>
        <end position="1248"/>
    </location>
</feature>
<keyword evidence="12 21" id="KW-0067">ATP-binding</keyword>
<dbReference type="Gene3D" id="3.40.850.10">
    <property type="entry name" value="Kinesin motor domain"/>
    <property type="match status" value="1"/>
</dbReference>
<dbReference type="GO" id="GO:0007052">
    <property type="term" value="P:mitotic spindle organization"/>
    <property type="evidence" value="ECO:0007669"/>
    <property type="project" value="TreeGrafter"/>
</dbReference>
<evidence type="ECO:0000256" key="3">
    <source>
        <dbReference type="ARBA" id="ARBA00004489"/>
    </source>
</evidence>
<reference evidence="25" key="1">
    <citation type="submission" date="2025-08" db="UniProtKB">
        <authorList>
            <consortium name="Ensembl"/>
        </authorList>
    </citation>
    <scope>IDENTIFICATION</scope>
</reference>
<evidence type="ECO:0000256" key="13">
    <source>
        <dbReference type="ARBA" id="ARBA00022990"/>
    </source>
</evidence>
<keyword evidence="14 22" id="KW-0175">Coiled coil</keyword>
<keyword evidence="8 20" id="KW-0853">WD repeat</keyword>
<feature type="coiled-coil region" evidence="22">
    <location>
        <begin position="379"/>
        <end position="513"/>
    </location>
</feature>
<evidence type="ECO:0000256" key="2">
    <source>
        <dbReference type="ARBA" id="ARBA00004279"/>
    </source>
</evidence>
<dbReference type="InterPro" id="IPR056533">
    <property type="entry name" value="KIF21A/B_hel_1"/>
</dbReference>
<evidence type="ECO:0000256" key="22">
    <source>
        <dbReference type="SAM" id="Coils"/>
    </source>
</evidence>
<dbReference type="PRINTS" id="PR00380">
    <property type="entry name" value="KINESINHEAVY"/>
</dbReference>
<evidence type="ECO:0000256" key="12">
    <source>
        <dbReference type="ARBA" id="ARBA00022840"/>
    </source>
</evidence>
<dbReference type="Pfam" id="PF23204">
    <property type="entry name" value="KIF21A_2nd"/>
    <property type="match status" value="1"/>
</dbReference>
<dbReference type="CDD" id="cd01372">
    <property type="entry name" value="KISc_KIF4"/>
    <property type="match status" value="1"/>
</dbReference>
<evidence type="ECO:0000256" key="21">
    <source>
        <dbReference type="PROSITE-ProRule" id="PRU00283"/>
    </source>
</evidence>
<dbReference type="FunFam" id="2.130.10.10:FF:000370">
    <property type="entry name" value="Kinesin family member 21A"/>
    <property type="match status" value="1"/>
</dbReference>
<feature type="repeat" description="WD" evidence="20">
    <location>
        <begin position="1608"/>
        <end position="1641"/>
    </location>
</feature>
<comment type="similarity">
    <text evidence="21">Belongs to the TRAFAC class myosin-kinesin ATPase superfamily. Kinesin family.</text>
</comment>
<dbReference type="FunFam" id="3.40.850.10:FF:000011">
    <property type="entry name" value="Kinesin family member 21A"/>
    <property type="match status" value="1"/>
</dbReference>
<keyword evidence="13" id="KW-0007">Acetylation</keyword>